<accession>A0A1A5YIW7</accession>
<keyword evidence="2" id="KW-1185">Reference proteome</keyword>
<reference evidence="1 2" key="1">
    <citation type="submission" date="2016-05" db="EMBL/GenBank/DDBJ databases">
        <title>Paenibacillus oryzae. sp. nov., isolated from the rice root.</title>
        <authorList>
            <person name="Zhang J."/>
            <person name="Zhang X."/>
        </authorList>
    </citation>
    <scope>NUCLEOTIDE SEQUENCE [LARGE SCALE GENOMIC DNA]</scope>
    <source>
        <strain evidence="1 2">1DrF-4</strain>
    </source>
</reference>
<protein>
    <submittedName>
        <fullName evidence="1">Uncharacterized protein</fullName>
    </submittedName>
</protein>
<dbReference type="RefSeq" id="WP_068683228.1">
    <property type="nucleotide sequence ID" value="NZ_LYPA01000056.1"/>
</dbReference>
<evidence type="ECO:0000313" key="2">
    <source>
        <dbReference type="Proteomes" id="UP000092024"/>
    </source>
</evidence>
<organism evidence="1 2">
    <name type="scientific">Paenibacillus oryzae</name>
    <dbReference type="NCBI Taxonomy" id="1844972"/>
    <lineage>
        <taxon>Bacteria</taxon>
        <taxon>Bacillati</taxon>
        <taxon>Bacillota</taxon>
        <taxon>Bacilli</taxon>
        <taxon>Bacillales</taxon>
        <taxon>Paenibacillaceae</taxon>
        <taxon>Paenibacillus</taxon>
    </lineage>
</organism>
<proteinExistence type="predicted"/>
<dbReference type="Proteomes" id="UP000092024">
    <property type="component" value="Unassembled WGS sequence"/>
</dbReference>
<dbReference type="AlphaFoldDB" id="A0A1A5YIW7"/>
<dbReference type="OrthoDB" id="2654042at2"/>
<name>A0A1A5YIW7_9BACL</name>
<dbReference type="EMBL" id="LYPA01000056">
    <property type="protein sequence ID" value="OBR65508.1"/>
    <property type="molecule type" value="Genomic_DNA"/>
</dbReference>
<evidence type="ECO:0000313" key="1">
    <source>
        <dbReference type="EMBL" id="OBR65508.1"/>
    </source>
</evidence>
<comment type="caution">
    <text evidence="1">The sequence shown here is derived from an EMBL/GenBank/DDBJ whole genome shotgun (WGS) entry which is preliminary data.</text>
</comment>
<sequence length="211" mass="23979">MTTVNKESEEELQAKKDREEEAKKLVTAIYTVTQQMLQAEFPAYQVEGQMMNNSLLGPIIAYRLKSNDTKKEYACGFFINELLEKHRDPELAKQWLASFYIDLINEGPSGKPLPEPPKTNEESKKLFDEVIVPHCAKSARDEFPMEQVYVNLSMHEQAGPVLEAGFPAIKEGNNVCAMPFHLLLTMQLLNRDPADPVVNGLYKIRKEHGLE</sequence>
<gene>
    <name evidence="1" type="ORF">A7K91_10680</name>
</gene>